<sequence>MKPGRKMKDSQGLEIESCGIKRKDCKWINIEKVANDLLLALGSTKNKGTVTVKGMKSPGQTGIKRSQVKAFSRKWYYDLLRTSRSQLAKFVLDKQLGTMCPVPLADVTEAFTDGWGTGNPFLGVGQFRSDGEIHNDIFKQMFTLIEVLVNLQHVTKNTAAGPDGISKDALLKLDPAGRKLVKMFSSWLVAGRIPRTFKECKTTLLPKTEDPEKRKDINEWRPITIGSLV</sequence>
<evidence type="ECO:0000313" key="2">
    <source>
        <dbReference type="Proteomes" id="UP001488805"/>
    </source>
</evidence>
<protein>
    <submittedName>
        <fullName evidence="1">Uncharacterized protein</fullName>
    </submittedName>
</protein>
<comment type="caution">
    <text evidence="1">The sequence shown here is derived from an EMBL/GenBank/DDBJ whole genome shotgun (WGS) entry which is preliminary data.</text>
</comment>
<keyword evidence="2" id="KW-1185">Reference proteome</keyword>
<gene>
    <name evidence="1" type="ORF">VZT92_021177</name>
</gene>
<proteinExistence type="predicted"/>
<evidence type="ECO:0000313" key="1">
    <source>
        <dbReference type="EMBL" id="KAK9521362.1"/>
    </source>
</evidence>
<dbReference type="AlphaFoldDB" id="A0AAW1EHE4"/>
<accession>A0AAW1EHE4</accession>
<organism evidence="1 2">
    <name type="scientific">Zoarces viviparus</name>
    <name type="common">Viviparous eelpout</name>
    <name type="synonym">Blennius viviparus</name>
    <dbReference type="NCBI Taxonomy" id="48416"/>
    <lineage>
        <taxon>Eukaryota</taxon>
        <taxon>Metazoa</taxon>
        <taxon>Chordata</taxon>
        <taxon>Craniata</taxon>
        <taxon>Vertebrata</taxon>
        <taxon>Euteleostomi</taxon>
        <taxon>Actinopterygii</taxon>
        <taxon>Neopterygii</taxon>
        <taxon>Teleostei</taxon>
        <taxon>Neoteleostei</taxon>
        <taxon>Acanthomorphata</taxon>
        <taxon>Eupercaria</taxon>
        <taxon>Perciformes</taxon>
        <taxon>Cottioidei</taxon>
        <taxon>Zoarcales</taxon>
        <taxon>Zoarcidae</taxon>
        <taxon>Zoarcinae</taxon>
        <taxon>Zoarces</taxon>
    </lineage>
</organism>
<dbReference type="EMBL" id="JBCEZU010000329">
    <property type="protein sequence ID" value="KAK9521362.1"/>
    <property type="molecule type" value="Genomic_DNA"/>
</dbReference>
<name>A0AAW1EHE4_ZOAVI</name>
<reference evidence="1 2" key="1">
    <citation type="journal article" date="2024" name="Genome Biol. Evol.">
        <title>Chromosome-level genome assembly of the viviparous eelpout Zoarces viviparus.</title>
        <authorList>
            <person name="Fuhrmann N."/>
            <person name="Brasseur M.V."/>
            <person name="Bakowski C.E."/>
            <person name="Podsiadlowski L."/>
            <person name="Prost S."/>
            <person name="Krehenwinkel H."/>
            <person name="Mayer C."/>
        </authorList>
    </citation>
    <scope>NUCLEOTIDE SEQUENCE [LARGE SCALE GENOMIC DNA]</scope>
    <source>
        <strain evidence="1">NO-MEL_2022_Ind0_liver</strain>
    </source>
</reference>
<dbReference type="Proteomes" id="UP001488805">
    <property type="component" value="Unassembled WGS sequence"/>
</dbReference>